<reference evidence="2 3" key="1">
    <citation type="submission" date="2017-08" db="EMBL/GenBank/DDBJ databases">
        <authorList>
            <person name="de Groot N.N."/>
        </authorList>
    </citation>
    <scope>NUCLEOTIDE SEQUENCE [LARGE SCALE GENOMIC DNA]</scope>
    <source>
        <strain evidence="2 3">JC85</strain>
    </source>
</reference>
<evidence type="ECO:0000256" key="1">
    <source>
        <dbReference type="SAM" id="MobiDB-lite"/>
    </source>
</evidence>
<organism evidence="2 3">
    <name type="scientific">Rhizobium subbaraonis</name>
    <dbReference type="NCBI Taxonomy" id="908946"/>
    <lineage>
        <taxon>Bacteria</taxon>
        <taxon>Pseudomonadati</taxon>
        <taxon>Pseudomonadota</taxon>
        <taxon>Alphaproteobacteria</taxon>
        <taxon>Hyphomicrobiales</taxon>
        <taxon>Rhizobiaceae</taxon>
        <taxon>Rhizobium/Agrobacterium group</taxon>
        <taxon>Rhizobium</taxon>
    </lineage>
</organism>
<accession>A0A285UPG6</accession>
<dbReference type="AlphaFoldDB" id="A0A285UPG6"/>
<keyword evidence="3" id="KW-1185">Reference proteome</keyword>
<proteinExistence type="predicted"/>
<dbReference type="EMBL" id="OBQD01000011">
    <property type="protein sequence ID" value="SOC43795.1"/>
    <property type="molecule type" value="Genomic_DNA"/>
</dbReference>
<sequence length="294" mass="31515">MKPTEKHIEAAARAICIAQGYDPKTLDHVGSYSGLPLWKDKMGSAEAALSAALAVEAGAVDMQGIGATHPDALAVDRFADAMKAKMAKKRAEGRGGWQNRDECSGDFLSQLLRDHVEKGDPVDVGNLAMMLHQRGERITTSPASSGVEGEKCPICAEVFKPTDLCASDIEMGTCHAACLEGSPVVDLDTGKPSDGPISTYRFDEGSRPASTPAGDGWRPIGDLDATNERLIIIGSYNARRQWCADIWSTQYLRDQQAKSADGFYMNAPHLKWVPTHFMELPAAPAPQTEGSANG</sequence>
<gene>
    <name evidence="2" type="ORF">SAMN05892877_111233</name>
</gene>
<dbReference type="Proteomes" id="UP000219167">
    <property type="component" value="Unassembled WGS sequence"/>
</dbReference>
<protein>
    <submittedName>
        <fullName evidence="2">Uncharacterized protein</fullName>
    </submittedName>
</protein>
<evidence type="ECO:0000313" key="2">
    <source>
        <dbReference type="EMBL" id="SOC43795.1"/>
    </source>
</evidence>
<evidence type="ECO:0000313" key="3">
    <source>
        <dbReference type="Proteomes" id="UP000219167"/>
    </source>
</evidence>
<dbReference type="RefSeq" id="WP_176526803.1">
    <property type="nucleotide sequence ID" value="NZ_OBQD01000011.1"/>
</dbReference>
<name>A0A285UPG6_9HYPH</name>
<feature type="region of interest" description="Disordered" evidence="1">
    <location>
        <begin position="199"/>
        <end position="220"/>
    </location>
</feature>